<evidence type="ECO:0000256" key="1">
    <source>
        <dbReference type="SAM" id="Phobius"/>
    </source>
</evidence>
<dbReference type="HOGENOM" id="CLU_160546_0_0_11"/>
<sequence>MFVITFSQGIGSATPPIELPQGKRQSMSQQRTRFGWAAWLSILLSLAAIASPYLFPSLFPGGSLPYYTVTIPVGIVAGLLAYAARNWWLAGLAAVAGLSPLLFFWVTMVLLQIAYVLTGGRFPGPEWL</sequence>
<dbReference type="KEGG" id="cmd:B841_00555"/>
<evidence type="ECO:0000313" key="3">
    <source>
        <dbReference type="Proteomes" id="UP000015388"/>
    </source>
</evidence>
<dbReference type="PATRIC" id="fig|1224163.3.peg.112"/>
<name>S5SR78_9CORY</name>
<organism evidence="2 3">
    <name type="scientific">Corynebacterium maris DSM 45190</name>
    <dbReference type="NCBI Taxonomy" id="1224163"/>
    <lineage>
        <taxon>Bacteria</taxon>
        <taxon>Bacillati</taxon>
        <taxon>Actinomycetota</taxon>
        <taxon>Actinomycetes</taxon>
        <taxon>Mycobacteriales</taxon>
        <taxon>Corynebacteriaceae</taxon>
        <taxon>Corynebacterium</taxon>
    </lineage>
</organism>
<proteinExistence type="predicted"/>
<dbReference type="STRING" id="1224163.B841_00555"/>
<protein>
    <submittedName>
        <fullName evidence="2">Uncharacterized protein</fullName>
    </submittedName>
</protein>
<keyword evidence="1" id="KW-0472">Membrane</keyword>
<dbReference type="Proteomes" id="UP000015388">
    <property type="component" value="Chromosome"/>
</dbReference>
<reference evidence="2 3" key="1">
    <citation type="submission" date="2012-11" db="EMBL/GenBank/DDBJ databases">
        <title>The complete genome sequence of Corynebacterium maris Coryn-1 (=DSM 45190).</title>
        <authorList>
            <person name="Schaffert L."/>
            <person name="Albersmeier A."/>
            <person name="Kalinowski J."/>
            <person name="Ruckert C."/>
        </authorList>
    </citation>
    <scope>NUCLEOTIDE SEQUENCE [LARGE SCALE GENOMIC DNA]</scope>
    <source>
        <strain evidence="3">Coryn-1</strain>
    </source>
</reference>
<feature type="transmembrane region" description="Helical" evidence="1">
    <location>
        <begin position="91"/>
        <end position="117"/>
    </location>
</feature>
<dbReference type="AlphaFoldDB" id="S5SR78"/>
<feature type="transmembrane region" description="Helical" evidence="1">
    <location>
        <begin position="34"/>
        <end position="54"/>
    </location>
</feature>
<evidence type="ECO:0000313" key="2">
    <source>
        <dbReference type="EMBL" id="AGS33594.1"/>
    </source>
</evidence>
<feature type="transmembrane region" description="Helical" evidence="1">
    <location>
        <begin position="66"/>
        <end position="84"/>
    </location>
</feature>
<gene>
    <name evidence="2" type="ORF">B841_00555</name>
</gene>
<keyword evidence="1" id="KW-0812">Transmembrane</keyword>
<keyword evidence="1" id="KW-1133">Transmembrane helix</keyword>
<dbReference type="eggNOG" id="ENOG50320H6">
    <property type="taxonomic scope" value="Bacteria"/>
</dbReference>
<keyword evidence="3" id="KW-1185">Reference proteome</keyword>
<dbReference type="EMBL" id="CP003924">
    <property type="protein sequence ID" value="AGS33594.1"/>
    <property type="molecule type" value="Genomic_DNA"/>
</dbReference>
<accession>S5SR78</accession>